<dbReference type="AlphaFoldDB" id="A0ABD7UT22"/>
<evidence type="ECO:0000256" key="1">
    <source>
        <dbReference type="SAM" id="Phobius"/>
    </source>
</evidence>
<proteinExistence type="predicted"/>
<gene>
    <name evidence="2" type="ORF">SP119_0532</name>
</gene>
<feature type="transmembrane region" description="Helical" evidence="1">
    <location>
        <begin position="27"/>
        <end position="52"/>
    </location>
</feature>
<reference evidence="2 3" key="1">
    <citation type="submission" date="2018-10" db="EMBL/GenBank/DDBJ databases">
        <authorList>
            <person name="Rosinski-Chupin I."/>
        </authorList>
    </citation>
    <scope>NUCLEOTIDE SEQUENCE [LARGE SCALE GENOMIC DNA]</scope>
    <source>
        <strain evidence="2 3">S119</strain>
    </source>
</reference>
<dbReference type="Proteomes" id="UP000274496">
    <property type="component" value="Chromosome"/>
</dbReference>
<protein>
    <submittedName>
        <fullName evidence="2">Uncharacterized protein</fullName>
    </submittedName>
</protein>
<sequence length="62" mass="6582">MGDEVVSGCLALISCLAKILVAVVILSVFATILIVISCILYYIAAGIVSFTFSKTIDKTKNK</sequence>
<keyword evidence="1" id="KW-0472">Membrane</keyword>
<evidence type="ECO:0000313" key="3">
    <source>
        <dbReference type="Proteomes" id="UP000274496"/>
    </source>
</evidence>
<keyword evidence="1" id="KW-0812">Transmembrane</keyword>
<keyword evidence="1" id="KW-1133">Transmembrane helix</keyword>
<accession>A0ABD7UT22</accession>
<organism evidence="2 3">
    <name type="scientific">Streptococcus pyogenes</name>
    <dbReference type="NCBI Taxonomy" id="1314"/>
    <lineage>
        <taxon>Bacteria</taxon>
        <taxon>Bacillati</taxon>
        <taxon>Bacillota</taxon>
        <taxon>Bacilli</taxon>
        <taxon>Lactobacillales</taxon>
        <taxon>Streptococcaceae</taxon>
        <taxon>Streptococcus</taxon>
    </lineage>
</organism>
<evidence type="ECO:0000313" key="2">
    <source>
        <dbReference type="EMBL" id="VDC38817.1"/>
    </source>
</evidence>
<name>A0ABD7UT22_STRPY</name>
<dbReference type="EMBL" id="LR031521">
    <property type="protein sequence ID" value="VDC38817.1"/>
    <property type="molecule type" value="Genomic_DNA"/>
</dbReference>